<dbReference type="EMBL" id="CAJOBH010053478">
    <property type="protein sequence ID" value="CAF4390069.1"/>
    <property type="molecule type" value="Genomic_DNA"/>
</dbReference>
<proteinExistence type="predicted"/>
<evidence type="ECO:0000313" key="2">
    <source>
        <dbReference type="Proteomes" id="UP000681967"/>
    </source>
</evidence>
<sequence>MFNSLETIARDESPKTPVLNCRISRALEPHNVSDG</sequence>
<dbReference type="Proteomes" id="UP000681967">
    <property type="component" value="Unassembled WGS sequence"/>
</dbReference>
<comment type="caution">
    <text evidence="1">The sequence shown here is derived from an EMBL/GenBank/DDBJ whole genome shotgun (WGS) entry which is preliminary data.</text>
</comment>
<gene>
    <name evidence="1" type="ORF">BYL167_LOCUS31106</name>
</gene>
<evidence type="ECO:0000313" key="1">
    <source>
        <dbReference type="EMBL" id="CAF4390069.1"/>
    </source>
</evidence>
<feature type="non-terminal residue" evidence="1">
    <location>
        <position position="35"/>
    </location>
</feature>
<dbReference type="AlphaFoldDB" id="A0A8S2VBD5"/>
<accession>A0A8S2VBD5</accession>
<name>A0A8S2VBD5_9BILA</name>
<protein>
    <submittedName>
        <fullName evidence="1">Uncharacterized protein</fullName>
    </submittedName>
</protein>
<organism evidence="1 2">
    <name type="scientific">Rotaria magnacalcarata</name>
    <dbReference type="NCBI Taxonomy" id="392030"/>
    <lineage>
        <taxon>Eukaryota</taxon>
        <taxon>Metazoa</taxon>
        <taxon>Spiralia</taxon>
        <taxon>Gnathifera</taxon>
        <taxon>Rotifera</taxon>
        <taxon>Eurotatoria</taxon>
        <taxon>Bdelloidea</taxon>
        <taxon>Philodinida</taxon>
        <taxon>Philodinidae</taxon>
        <taxon>Rotaria</taxon>
    </lineage>
</organism>
<reference evidence="1" key="1">
    <citation type="submission" date="2021-02" db="EMBL/GenBank/DDBJ databases">
        <authorList>
            <person name="Nowell W R."/>
        </authorList>
    </citation>
    <scope>NUCLEOTIDE SEQUENCE</scope>
</reference>